<protein>
    <recommendedName>
        <fullName evidence="4">Ribosome biogenesis protein NSA1</fullName>
    </recommendedName>
</protein>
<dbReference type="Proteomes" id="UP000636479">
    <property type="component" value="Unassembled WGS sequence"/>
</dbReference>
<evidence type="ECO:0000313" key="6">
    <source>
        <dbReference type="EMBL" id="KAF7294980.1"/>
    </source>
</evidence>
<evidence type="ECO:0000313" key="7">
    <source>
        <dbReference type="Proteomes" id="UP000636479"/>
    </source>
</evidence>
<dbReference type="GO" id="GO:0030687">
    <property type="term" value="C:preribosome, large subunit precursor"/>
    <property type="evidence" value="ECO:0007669"/>
    <property type="project" value="TreeGrafter"/>
</dbReference>
<dbReference type="Gene3D" id="2.130.10.10">
    <property type="entry name" value="YVTN repeat-like/Quinoprotein amine dehydrogenase"/>
    <property type="match status" value="1"/>
</dbReference>
<dbReference type="PANTHER" id="PTHR16038">
    <property type="entry name" value="NOP SEVEN ASSOCIATED PROTEIN 1"/>
    <property type="match status" value="1"/>
</dbReference>
<comment type="subunit">
    <text evidence="3">Component of the pre-66S ribosomal particle.</text>
</comment>
<comment type="caution">
    <text evidence="6">The sequence shown here is derived from an EMBL/GenBank/DDBJ whole genome shotgun (WGS) entry which is preliminary data.</text>
</comment>
<proteinExistence type="inferred from homology"/>
<reference evidence="6" key="1">
    <citation type="submission" date="2020-05" db="EMBL/GenBank/DDBJ databases">
        <title>Mycena genomes resolve the evolution of fungal bioluminescence.</title>
        <authorList>
            <person name="Tsai I.J."/>
        </authorList>
    </citation>
    <scope>NUCLEOTIDE SEQUENCE</scope>
    <source>
        <strain evidence="6">171206Taipei</strain>
    </source>
</reference>
<dbReference type="GO" id="GO:0005730">
    <property type="term" value="C:nucleolus"/>
    <property type="evidence" value="ECO:0007669"/>
    <property type="project" value="InterPro"/>
</dbReference>
<gene>
    <name evidence="6" type="ORF">MIND_01036100</name>
</gene>
<feature type="region of interest" description="Disordered" evidence="5">
    <location>
        <begin position="349"/>
        <end position="389"/>
    </location>
</feature>
<evidence type="ECO:0000256" key="1">
    <source>
        <dbReference type="ARBA" id="ARBA00002889"/>
    </source>
</evidence>
<evidence type="ECO:0000256" key="2">
    <source>
        <dbReference type="ARBA" id="ARBA00007861"/>
    </source>
</evidence>
<dbReference type="SUPFAM" id="SSF50978">
    <property type="entry name" value="WD40 repeat-like"/>
    <property type="match status" value="1"/>
</dbReference>
<keyword evidence="7" id="KW-1185">Reference proteome</keyword>
<dbReference type="InterPro" id="IPR036322">
    <property type="entry name" value="WD40_repeat_dom_sf"/>
</dbReference>
<dbReference type="OrthoDB" id="18388at2759"/>
<sequence>MFLVGDELGHLKALHINASGTPSELVQLDSDSTPSSVAAISVRESKVAVAFASGLVTRYTWDRDKELAQTSSWKETRLRPQETFVGLQQSERGIYSCTSNGALRLVTDDGETSLGSLPARLCVWRHDPASQTFSYGGNEVDVSVWDSKAAFASTDASVSSSKRKRNDLFPGETWRSKNVQTDNLGLRQPIRITTLNYLPSASSPQLLAGTQLGDLRRYDTRAARRPISQWAGIAKTGGVKVLEKGLADHEVLVGDHGCNLSSVDLRNGRIVYSYKGLSGAITSVAPSSLSHSDGRGAHLLVSTALDRYCRIHTTFPPPAVAGSNQDNSSKGQVIEKIFTTSVPTVVAWDGVHQTPVQPPDEDDDVWDEMENIGSDDESDRRKRRRTENK</sequence>
<comment type="function">
    <text evidence="1">Involved in the biogenesis of the 60S ribosomal subunit.</text>
</comment>
<accession>A0A8H6S8K0</accession>
<dbReference type="InterPro" id="IPR015943">
    <property type="entry name" value="WD40/YVTN_repeat-like_dom_sf"/>
</dbReference>
<evidence type="ECO:0000256" key="5">
    <source>
        <dbReference type="SAM" id="MobiDB-lite"/>
    </source>
</evidence>
<dbReference type="InterPro" id="IPR037379">
    <property type="entry name" value="WDR74/Nsa1"/>
</dbReference>
<dbReference type="PANTHER" id="PTHR16038:SF4">
    <property type="entry name" value="WD REPEAT-CONTAINING PROTEIN 74"/>
    <property type="match status" value="1"/>
</dbReference>
<dbReference type="AlphaFoldDB" id="A0A8H6S8K0"/>
<dbReference type="GO" id="GO:0042273">
    <property type="term" value="P:ribosomal large subunit biogenesis"/>
    <property type="evidence" value="ECO:0007669"/>
    <property type="project" value="InterPro"/>
</dbReference>
<feature type="compositionally biased region" description="Acidic residues" evidence="5">
    <location>
        <begin position="359"/>
        <end position="377"/>
    </location>
</feature>
<dbReference type="RefSeq" id="XP_037216343.1">
    <property type="nucleotide sequence ID" value="XM_037366949.1"/>
</dbReference>
<name>A0A8H6S8K0_9AGAR</name>
<dbReference type="EMBL" id="JACAZF010000009">
    <property type="protein sequence ID" value="KAF7294980.1"/>
    <property type="molecule type" value="Genomic_DNA"/>
</dbReference>
<evidence type="ECO:0000256" key="4">
    <source>
        <dbReference type="ARBA" id="ARBA00014234"/>
    </source>
</evidence>
<dbReference type="GeneID" id="59349465"/>
<evidence type="ECO:0000256" key="3">
    <source>
        <dbReference type="ARBA" id="ARBA00011187"/>
    </source>
</evidence>
<organism evidence="6 7">
    <name type="scientific">Mycena indigotica</name>
    <dbReference type="NCBI Taxonomy" id="2126181"/>
    <lineage>
        <taxon>Eukaryota</taxon>
        <taxon>Fungi</taxon>
        <taxon>Dikarya</taxon>
        <taxon>Basidiomycota</taxon>
        <taxon>Agaricomycotina</taxon>
        <taxon>Agaricomycetes</taxon>
        <taxon>Agaricomycetidae</taxon>
        <taxon>Agaricales</taxon>
        <taxon>Marasmiineae</taxon>
        <taxon>Mycenaceae</taxon>
        <taxon>Mycena</taxon>
    </lineage>
</organism>
<comment type="similarity">
    <text evidence="2">Belongs to the NSA1 family.</text>
</comment>